<organism evidence="1">
    <name type="scientific">Arundo donax</name>
    <name type="common">Giant reed</name>
    <name type="synonym">Donax arundinaceus</name>
    <dbReference type="NCBI Taxonomy" id="35708"/>
    <lineage>
        <taxon>Eukaryota</taxon>
        <taxon>Viridiplantae</taxon>
        <taxon>Streptophyta</taxon>
        <taxon>Embryophyta</taxon>
        <taxon>Tracheophyta</taxon>
        <taxon>Spermatophyta</taxon>
        <taxon>Magnoliopsida</taxon>
        <taxon>Liliopsida</taxon>
        <taxon>Poales</taxon>
        <taxon>Poaceae</taxon>
        <taxon>PACMAD clade</taxon>
        <taxon>Arundinoideae</taxon>
        <taxon>Arundineae</taxon>
        <taxon>Arundo</taxon>
    </lineage>
</organism>
<name>A0A0A9GHG6_ARUDO</name>
<protein>
    <submittedName>
        <fullName evidence="1">Uncharacterized protein</fullName>
    </submittedName>
</protein>
<dbReference type="EMBL" id="GBRH01173356">
    <property type="protein sequence ID" value="JAE24540.1"/>
    <property type="molecule type" value="Transcribed_RNA"/>
</dbReference>
<accession>A0A0A9GHG6</accession>
<proteinExistence type="predicted"/>
<sequence length="11" mass="1326">MADFLGWILFL</sequence>
<reference evidence="1" key="1">
    <citation type="submission" date="2014-09" db="EMBL/GenBank/DDBJ databases">
        <authorList>
            <person name="Magalhaes I.L.F."/>
            <person name="Oliveira U."/>
            <person name="Santos F.R."/>
            <person name="Vidigal T.H.D.A."/>
            <person name="Brescovit A.D."/>
            <person name="Santos A.J."/>
        </authorList>
    </citation>
    <scope>NUCLEOTIDE SEQUENCE</scope>
    <source>
        <tissue evidence="1">Shoot tissue taken approximately 20 cm above the soil surface</tissue>
    </source>
</reference>
<evidence type="ECO:0000313" key="1">
    <source>
        <dbReference type="EMBL" id="JAE24540.1"/>
    </source>
</evidence>
<reference evidence="1" key="2">
    <citation type="journal article" date="2015" name="Data Brief">
        <title>Shoot transcriptome of the giant reed, Arundo donax.</title>
        <authorList>
            <person name="Barrero R.A."/>
            <person name="Guerrero F.D."/>
            <person name="Moolhuijzen P."/>
            <person name="Goolsby J.A."/>
            <person name="Tidwell J."/>
            <person name="Bellgard S.E."/>
            <person name="Bellgard M.I."/>
        </authorList>
    </citation>
    <scope>NUCLEOTIDE SEQUENCE</scope>
    <source>
        <tissue evidence="1">Shoot tissue taken approximately 20 cm above the soil surface</tissue>
    </source>
</reference>